<evidence type="ECO:0000313" key="2">
    <source>
        <dbReference type="Proteomes" id="UP000199607"/>
    </source>
</evidence>
<name>A0A1I4HXS9_9EURY</name>
<dbReference type="RefSeq" id="WP_281244234.1">
    <property type="nucleotide sequence ID" value="NZ_FOTC01000006.1"/>
</dbReference>
<dbReference type="STRING" id="553466.SAMN04487950_3894"/>
<keyword evidence="2" id="KW-1185">Reference proteome</keyword>
<proteinExistence type="predicted"/>
<reference evidence="2" key="1">
    <citation type="submission" date="2016-10" db="EMBL/GenBank/DDBJ databases">
        <authorList>
            <person name="Varghese N."/>
            <person name="Submissions S."/>
        </authorList>
    </citation>
    <scope>NUCLEOTIDE SEQUENCE [LARGE SCALE GENOMIC DNA]</scope>
    <source>
        <strain evidence="2">CGMCC 1.7738</strain>
    </source>
</reference>
<dbReference type="EMBL" id="FOTC01000006">
    <property type="protein sequence ID" value="SFL46573.1"/>
    <property type="molecule type" value="Genomic_DNA"/>
</dbReference>
<organism evidence="1 2">
    <name type="scientific">Halogranum rubrum</name>
    <dbReference type="NCBI Taxonomy" id="553466"/>
    <lineage>
        <taxon>Archaea</taxon>
        <taxon>Methanobacteriati</taxon>
        <taxon>Methanobacteriota</taxon>
        <taxon>Stenosarchaea group</taxon>
        <taxon>Halobacteria</taxon>
        <taxon>Halobacteriales</taxon>
        <taxon>Haloferacaceae</taxon>
    </lineage>
</organism>
<dbReference type="Proteomes" id="UP000199607">
    <property type="component" value="Unassembled WGS sequence"/>
</dbReference>
<sequence>MPTIEYASELDPLLNLSLPSDWIVAVVPELGQLTAESDLLDDR</sequence>
<accession>A0A1I4HXS9</accession>
<evidence type="ECO:0000313" key="1">
    <source>
        <dbReference type="EMBL" id="SFL46573.1"/>
    </source>
</evidence>
<gene>
    <name evidence="1" type="ORF">SAMN04487950_3894</name>
</gene>
<dbReference type="AlphaFoldDB" id="A0A1I4HXS9"/>
<protein>
    <submittedName>
        <fullName evidence="1">Uncharacterized protein</fullName>
    </submittedName>
</protein>